<dbReference type="PROSITE" id="PS52050">
    <property type="entry name" value="WYL"/>
    <property type="match status" value="1"/>
</dbReference>
<proteinExistence type="predicted"/>
<sequence length="75" mass="8987">CPNEQKTASTMLSPYHMLYSNRQWYVVGRSSVDRGIKVFPIQKLIKSELLDEKFKKPSRFKLDRYLDHSWDPVRQ</sequence>
<evidence type="ECO:0000313" key="3">
    <source>
        <dbReference type="Proteomes" id="UP000263642"/>
    </source>
</evidence>
<accession>A0A3D3RCV5</accession>
<reference evidence="2 3" key="1">
    <citation type="journal article" date="2018" name="Nat. Biotechnol.">
        <title>A standardized bacterial taxonomy based on genome phylogeny substantially revises the tree of life.</title>
        <authorList>
            <person name="Parks D.H."/>
            <person name="Chuvochina M."/>
            <person name="Waite D.W."/>
            <person name="Rinke C."/>
            <person name="Skarshewski A."/>
            <person name="Chaumeil P.A."/>
            <person name="Hugenholtz P."/>
        </authorList>
    </citation>
    <scope>NUCLEOTIDE SEQUENCE [LARGE SCALE GENOMIC DNA]</scope>
    <source>
        <strain evidence="2">UBA9375</strain>
    </source>
</reference>
<dbReference type="Pfam" id="PF13280">
    <property type="entry name" value="WYL"/>
    <property type="match status" value="1"/>
</dbReference>
<organism evidence="2 3">
    <name type="scientific">Gimesia maris</name>
    <dbReference type="NCBI Taxonomy" id="122"/>
    <lineage>
        <taxon>Bacteria</taxon>
        <taxon>Pseudomonadati</taxon>
        <taxon>Planctomycetota</taxon>
        <taxon>Planctomycetia</taxon>
        <taxon>Planctomycetales</taxon>
        <taxon>Planctomycetaceae</taxon>
        <taxon>Gimesia</taxon>
    </lineage>
</organism>
<evidence type="ECO:0000313" key="2">
    <source>
        <dbReference type="EMBL" id="HCO26436.1"/>
    </source>
</evidence>
<gene>
    <name evidence="2" type="ORF">DIT97_26740</name>
</gene>
<dbReference type="Proteomes" id="UP000263642">
    <property type="component" value="Unassembled WGS sequence"/>
</dbReference>
<dbReference type="InterPro" id="IPR026881">
    <property type="entry name" value="WYL_dom"/>
</dbReference>
<protein>
    <recommendedName>
        <fullName evidence="1">WYL domain-containing protein</fullName>
    </recommendedName>
</protein>
<dbReference type="EMBL" id="DQAY01000160">
    <property type="protein sequence ID" value="HCO26436.1"/>
    <property type="molecule type" value="Genomic_DNA"/>
</dbReference>
<feature type="non-terminal residue" evidence="2">
    <location>
        <position position="1"/>
    </location>
</feature>
<feature type="non-terminal residue" evidence="2">
    <location>
        <position position="75"/>
    </location>
</feature>
<name>A0A3D3RCV5_9PLAN</name>
<evidence type="ECO:0000259" key="1">
    <source>
        <dbReference type="Pfam" id="PF13280"/>
    </source>
</evidence>
<feature type="domain" description="WYL" evidence="1">
    <location>
        <begin position="6"/>
        <end position="42"/>
    </location>
</feature>
<comment type="caution">
    <text evidence="2">The sequence shown here is derived from an EMBL/GenBank/DDBJ whole genome shotgun (WGS) entry which is preliminary data.</text>
</comment>
<dbReference type="AlphaFoldDB" id="A0A3D3RCV5"/>